<dbReference type="Proteomes" id="UP000193648">
    <property type="component" value="Unassembled WGS sequence"/>
</dbReference>
<dbReference type="RefSeq" id="XP_021882008.1">
    <property type="nucleotide sequence ID" value="XM_022030030.1"/>
</dbReference>
<sequence length="507" mass="57154">MTSKNEIAAGRKGSTSQRPSFFPRLSLFQWFIRFLPAIIFAFYTYSRKGAFQPPTCIAFGLNCPQGSVYLEGILERPDYYSQVLKYYLSLFSNSEDLGGSFAVFVEGKPVIDVYAGAKDLAKTQIYNNKTLQQVYSSGKVVEGIVIARLVDQGLLDYEKRVADYWPEFAQNDKEDVRLVDLMTHESGVSYLDDDDETNLMSWARLKDVESFSQRLARQPHHFKGEKIRAYHGMTRGWFLNEIVRRVDPKGRTIGQIAEQDLMGAYPDVELYYSKLPKESDWEDRLSVWHDYPLLRTIGRLLIPRFIQTNKYIGYPSMAPIHPVAKALAVGGKDLVKKSFMPKFASSPDLMRTKEAHESESPSFSLKTNAHSLARLMSMMANKGASVNPGQEPDLLSQETYTKATTFHSSQLDQILDETLPMSVGGWVKLKGFSGSKLLKDIEIQGWSGAGGSLTIWIEELHIGFSFVTNAFGPFEGILGDYRGANLLDRVVYARKQELGLLQDASKE</sequence>
<accession>A0A1Y2GR54</accession>
<proteinExistence type="predicted"/>
<keyword evidence="1" id="KW-0812">Transmembrane</keyword>
<gene>
    <name evidence="3" type="ORF">BCR41DRAFT_421482</name>
</gene>
<dbReference type="InterPro" id="IPR052907">
    <property type="entry name" value="Beta-lactamase/esterase"/>
</dbReference>
<dbReference type="InterPro" id="IPR012338">
    <property type="entry name" value="Beta-lactam/transpept-like"/>
</dbReference>
<dbReference type="AlphaFoldDB" id="A0A1Y2GR54"/>
<dbReference type="STRING" id="64571.A0A1Y2GR54"/>
<dbReference type="PANTHER" id="PTHR43319:SF3">
    <property type="entry name" value="BETA-LACTAMASE-RELATED DOMAIN-CONTAINING PROTEIN"/>
    <property type="match status" value="1"/>
</dbReference>
<dbReference type="InterPro" id="IPR001466">
    <property type="entry name" value="Beta-lactam-related"/>
</dbReference>
<dbReference type="Gene3D" id="3.40.710.10">
    <property type="entry name" value="DD-peptidase/beta-lactamase superfamily"/>
    <property type="match status" value="1"/>
</dbReference>
<comment type="caution">
    <text evidence="3">The sequence shown here is derived from an EMBL/GenBank/DDBJ whole genome shotgun (WGS) entry which is preliminary data.</text>
</comment>
<feature type="transmembrane region" description="Helical" evidence="1">
    <location>
        <begin position="21"/>
        <end position="45"/>
    </location>
</feature>
<name>A0A1Y2GR54_9FUNG</name>
<dbReference type="SUPFAM" id="SSF56601">
    <property type="entry name" value="beta-lactamase/transpeptidase-like"/>
    <property type="match status" value="1"/>
</dbReference>
<reference evidence="3 4" key="1">
    <citation type="submission" date="2016-07" db="EMBL/GenBank/DDBJ databases">
        <title>Pervasive Adenine N6-methylation of Active Genes in Fungi.</title>
        <authorList>
            <consortium name="DOE Joint Genome Institute"/>
            <person name="Mondo S.J."/>
            <person name="Dannebaum R.O."/>
            <person name="Kuo R.C."/>
            <person name="Labutti K."/>
            <person name="Haridas S."/>
            <person name="Kuo A."/>
            <person name="Salamov A."/>
            <person name="Ahrendt S.R."/>
            <person name="Lipzen A."/>
            <person name="Sullivan W."/>
            <person name="Andreopoulos W.B."/>
            <person name="Clum A."/>
            <person name="Lindquist E."/>
            <person name="Daum C."/>
            <person name="Ramamoorthy G.K."/>
            <person name="Gryganskyi A."/>
            <person name="Culley D."/>
            <person name="Magnuson J.K."/>
            <person name="James T.Y."/>
            <person name="O'Malley M.A."/>
            <person name="Stajich J.E."/>
            <person name="Spatafora J.W."/>
            <person name="Visel A."/>
            <person name="Grigoriev I.V."/>
        </authorList>
    </citation>
    <scope>NUCLEOTIDE SEQUENCE [LARGE SCALE GENOMIC DNA]</scope>
    <source>
        <strain evidence="3 4">NRRL 3116</strain>
    </source>
</reference>
<dbReference type="Pfam" id="PF00144">
    <property type="entry name" value="Beta-lactamase"/>
    <property type="match status" value="1"/>
</dbReference>
<dbReference type="PANTHER" id="PTHR43319">
    <property type="entry name" value="BETA-LACTAMASE-RELATED"/>
    <property type="match status" value="1"/>
</dbReference>
<evidence type="ECO:0000259" key="2">
    <source>
        <dbReference type="Pfam" id="PF00144"/>
    </source>
</evidence>
<organism evidence="3 4">
    <name type="scientific">Lobosporangium transversale</name>
    <dbReference type="NCBI Taxonomy" id="64571"/>
    <lineage>
        <taxon>Eukaryota</taxon>
        <taxon>Fungi</taxon>
        <taxon>Fungi incertae sedis</taxon>
        <taxon>Mucoromycota</taxon>
        <taxon>Mortierellomycotina</taxon>
        <taxon>Mortierellomycetes</taxon>
        <taxon>Mortierellales</taxon>
        <taxon>Mortierellaceae</taxon>
        <taxon>Lobosporangium</taxon>
    </lineage>
</organism>
<keyword evidence="1" id="KW-1133">Transmembrane helix</keyword>
<feature type="domain" description="Beta-lactamase-related" evidence="2">
    <location>
        <begin position="97"/>
        <end position="480"/>
    </location>
</feature>
<evidence type="ECO:0000256" key="1">
    <source>
        <dbReference type="SAM" id="Phobius"/>
    </source>
</evidence>
<keyword evidence="1" id="KW-0472">Membrane</keyword>
<dbReference type="InParanoid" id="A0A1Y2GR54"/>
<dbReference type="EMBL" id="MCFF01000015">
    <property type="protein sequence ID" value="ORZ18213.1"/>
    <property type="molecule type" value="Genomic_DNA"/>
</dbReference>
<protein>
    <submittedName>
        <fullName evidence="3">Beta-lactamase/transpeptidase-like protein</fullName>
    </submittedName>
</protein>
<evidence type="ECO:0000313" key="3">
    <source>
        <dbReference type="EMBL" id="ORZ18213.1"/>
    </source>
</evidence>
<dbReference type="OrthoDB" id="5946976at2759"/>
<keyword evidence="4" id="KW-1185">Reference proteome</keyword>
<evidence type="ECO:0000313" key="4">
    <source>
        <dbReference type="Proteomes" id="UP000193648"/>
    </source>
</evidence>
<dbReference type="GeneID" id="33571873"/>